<name>A0ACB9EH17_ARCLA</name>
<organism evidence="1 2">
    <name type="scientific">Arctium lappa</name>
    <name type="common">Greater burdock</name>
    <name type="synonym">Lappa major</name>
    <dbReference type="NCBI Taxonomy" id="4217"/>
    <lineage>
        <taxon>Eukaryota</taxon>
        <taxon>Viridiplantae</taxon>
        <taxon>Streptophyta</taxon>
        <taxon>Embryophyta</taxon>
        <taxon>Tracheophyta</taxon>
        <taxon>Spermatophyta</taxon>
        <taxon>Magnoliopsida</taxon>
        <taxon>eudicotyledons</taxon>
        <taxon>Gunneridae</taxon>
        <taxon>Pentapetalae</taxon>
        <taxon>asterids</taxon>
        <taxon>campanulids</taxon>
        <taxon>Asterales</taxon>
        <taxon>Asteraceae</taxon>
        <taxon>Carduoideae</taxon>
        <taxon>Cardueae</taxon>
        <taxon>Arctiinae</taxon>
        <taxon>Arctium</taxon>
    </lineage>
</organism>
<keyword evidence="2" id="KW-1185">Reference proteome</keyword>
<evidence type="ECO:0000313" key="1">
    <source>
        <dbReference type="EMBL" id="KAI3758224.1"/>
    </source>
</evidence>
<dbReference type="EMBL" id="CM042048">
    <property type="protein sequence ID" value="KAI3758224.1"/>
    <property type="molecule type" value="Genomic_DNA"/>
</dbReference>
<reference evidence="2" key="1">
    <citation type="journal article" date="2022" name="Mol. Ecol. Resour.">
        <title>The genomes of chicory, endive, great burdock and yacon provide insights into Asteraceae palaeo-polyploidization history and plant inulin production.</title>
        <authorList>
            <person name="Fan W."/>
            <person name="Wang S."/>
            <person name="Wang H."/>
            <person name="Wang A."/>
            <person name="Jiang F."/>
            <person name="Liu H."/>
            <person name="Zhao H."/>
            <person name="Xu D."/>
            <person name="Zhang Y."/>
        </authorList>
    </citation>
    <scope>NUCLEOTIDE SEQUENCE [LARGE SCALE GENOMIC DNA]</scope>
    <source>
        <strain evidence="2">cv. Niubang</strain>
    </source>
</reference>
<protein>
    <submittedName>
        <fullName evidence="1">Uncharacterized protein</fullName>
    </submittedName>
</protein>
<sequence>MHPPVENTIEPPIIEDPPTVPSTTLLTVITTTIVDPSSSVPNHEVLSHTTLNTSTTSVTADEIEVVTENPISGHSKKPPVPLTTGDARTDIPDLNEEFVCRSRSPSPTTVTKTTHKRVFTKTRFEFVPKLGVEKTLRKKKWVSRNMVGIDPDDSPTNPTVTRRSSRTKNKVPSPMHQYSRVTASNPTLPFIPRPKLPFDGFSCREARVMLARFKRKEGLVDKVTTEDKVRVRGRMVSFSAQRINKFLGLPNTQNPYFLFLLSSATEDDLDEVVELLGKPNTTWEYHRNPMLHVFKAQNLTPNANVWVNFVKQSISPTTHDHSIAMERMLLLFCLIAGKSINFGEYKEDIIIKKNGDGWKIDMKTVSWLRENKEKGPAGAGMIGLMQDMMTQNSTLMDTVLKQQTEFMSKINSMKTKVLTKIKKAHLKTRREVATLRTEMEEEGNEHRFMKARLKDLKAQNRDLKEALLAANAVALASASTTPMGFFYARFDHMGAKVMICLFYNNKWANVDLLELNFGTYRNAAAFGSVVLAVSAQSWKDDIN</sequence>
<evidence type="ECO:0000313" key="2">
    <source>
        <dbReference type="Proteomes" id="UP001055879"/>
    </source>
</evidence>
<comment type="caution">
    <text evidence="1">The sequence shown here is derived from an EMBL/GenBank/DDBJ whole genome shotgun (WGS) entry which is preliminary data.</text>
</comment>
<dbReference type="Proteomes" id="UP001055879">
    <property type="component" value="Linkage Group LG02"/>
</dbReference>
<proteinExistence type="predicted"/>
<accession>A0ACB9EH17</accession>
<gene>
    <name evidence="1" type="ORF">L6452_05777</name>
</gene>
<reference evidence="1 2" key="2">
    <citation type="journal article" date="2022" name="Mol. Ecol. Resour.">
        <title>The genomes of chicory, endive, great burdock and yacon provide insights into Asteraceae paleo-polyploidization history and plant inulin production.</title>
        <authorList>
            <person name="Fan W."/>
            <person name="Wang S."/>
            <person name="Wang H."/>
            <person name="Wang A."/>
            <person name="Jiang F."/>
            <person name="Liu H."/>
            <person name="Zhao H."/>
            <person name="Xu D."/>
            <person name="Zhang Y."/>
        </authorList>
    </citation>
    <scope>NUCLEOTIDE SEQUENCE [LARGE SCALE GENOMIC DNA]</scope>
    <source>
        <strain evidence="2">cv. Niubang</strain>
    </source>
</reference>